<evidence type="ECO:0000313" key="1">
    <source>
        <dbReference type="EMBL" id="MTL94693.1"/>
    </source>
</evidence>
<dbReference type="Pfam" id="PF09851">
    <property type="entry name" value="SHOCT"/>
    <property type="match status" value="1"/>
</dbReference>
<dbReference type="AlphaFoldDB" id="A0A6I3N8S6"/>
<reference evidence="1" key="1">
    <citation type="journal article" date="2019" name="Nat. Med.">
        <title>A library of human gut bacterial isolates paired with longitudinal multiomics data enables mechanistic microbiome research.</title>
        <authorList>
            <person name="Poyet M."/>
            <person name="Groussin M."/>
            <person name="Gibbons S.M."/>
            <person name="Avila-Pacheco J."/>
            <person name="Jiang X."/>
            <person name="Kearney S.M."/>
            <person name="Perrotta A.R."/>
            <person name="Berdy B."/>
            <person name="Zhao S."/>
            <person name="Lieberman T.D."/>
            <person name="Swanson P.K."/>
            <person name="Smith M."/>
            <person name="Roesemann S."/>
            <person name="Alexander J.E."/>
            <person name="Rich S.A."/>
            <person name="Livny J."/>
            <person name="Vlamakis H."/>
            <person name="Clish C."/>
            <person name="Bullock K."/>
            <person name="Deik A."/>
            <person name="Scott J."/>
            <person name="Pierce K.A."/>
            <person name="Xavier R.J."/>
            <person name="Alm E.J."/>
        </authorList>
    </citation>
    <scope>NUCLEOTIDE SEQUENCE</scope>
    <source>
        <strain evidence="1">BIOML-A179</strain>
    </source>
</reference>
<protein>
    <submittedName>
        <fullName evidence="1">SHOCT domain-containing protein</fullName>
    </submittedName>
</protein>
<dbReference type="EMBL" id="WMQV01000020">
    <property type="protein sequence ID" value="MTL94693.1"/>
    <property type="molecule type" value="Genomic_DNA"/>
</dbReference>
<sequence>MEEWLPLVAYGLNKISLETNARFGRCNKEGKRKSFLKGDIGYRKSLINELSKPPYLMNHFDLDSLIKSYGVPKDNPCLCQTCYERVRAQLLKKANQVQLDYNEIETFPNTYHKNFKIDSTKEPYHFRVSTSPKNKWVEIAHLRFYAKWYGYNKIINIAYDSSGDGLIISGSMVKVIPDSKRSAKIATDLNEKKLEQLERLGRLRSSGVLTEEEFEAQKKKIIK</sequence>
<organism evidence="1">
    <name type="scientific">Turicibacter sanguinis</name>
    <dbReference type="NCBI Taxonomy" id="154288"/>
    <lineage>
        <taxon>Bacteria</taxon>
        <taxon>Bacillati</taxon>
        <taxon>Bacillota</taxon>
        <taxon>Erysipelotrichia</taxon>
        <taxon>Erysipelotrichales</taxon>
        <taxon>Turicibacteraceae</taxon>
        <taxon>Turicibacter</taxon>
    </lineage>
</organism>
<name>A0A6I3N8S6_9FIRM</name>
<dbReference type="RefSeq" id="WP_129821509.1">
    <property type="nucleotide sequence ID" value="NZ_CAJJOK010000035.1"/>
</dbReference>
<dbReference type="InterPro" id="IPR018649">
    <property type="entry name" value="SHOCT"/>
</dbReference>
<gene>
    <name evidence="1" type="ORF">GMA64_09160</name>
</gene>
<proteinExistence type="predicted"/>
<comment type="caution">
    <text evidence="1">The sequence shown here is derived from an EMBL/GenBank/DDBJ whole genome shotgun (WGS) entry which is preliminary data.</text>
</comment>
<accession>A0A6I3N8S6</accession>